<dbReference type="Proteomes" id="UP000276770">
    <property type="component" value="Unassembled WGS sequence"/>
</dbReference>
<name>A0A3L7JYA9_9BACI</name>
<dbReference type="AlphaFoldDB" id="A0A3L7JYA9"/>
<evidence type="ECO:0000313" key="1">
    <source>
        <dbReference type="EMBL" id="RLQ95234.1"/>
    </source>
</evidence>
<evidence type="ECO:0000313" key="2">
    <source>
        <dbReference type="Proteomes" id="UP000276770"/>
    </source>
</evidence>
<comment type="caution">
    <text evidence="1">The sequence shown here is derived from an EMBL/GenBank/DDBJ whole genome shotgun (WGS) entry which is preliminary data.</text>
</comment>
<organism evidence="1 2">
    <name type="scientific">Falsibacillus albus</name>
    <dbReference type="NCBI Taxonomy" id="2478915"/>
    <lineage>
        <taxon>Bacteria</taxon>
        <taxon>Bacillati</taxon>
        <taxon>Bacillota</taxon>
        <taxon>Bacilli</taxon>
        <taxon>Bacillales</taxon>
        <taxon>Bacillaceae</taxon>
        <taxon>Falsibacillus</taxon>
    </lineage>
</organism>
<dbReference type="OrthoDB" id="2969222at2"/>
<keyword evidence="2" id="KW-1185">Reference proteome</keyword>
<gene>
    <name evidence="1" type="ORF">D9X91_12150</name>
</gene>
<dbReference type="RefSeq" id="WP_121680889.1">
    <property type="nucleotide sequence ID" value="NZ_RCVZ01000007.1"/>
</dbReference>
<protein>
    <submittedName>
        <fullName evidence="1">Uncharacterized protein</fullName>
    </submittedName>
</protein>
<reference evidence="1 2" key="1">
    <citation type="submission" date="2018-10" db="EMBL/GenBank/DDBJ databases">
        <title>Falsibacillus sp. genome draft.</title>
        <authorList>
            <person name="Shi S."/>
        </authorList>
    </citation>
    <scope>NUCLEOTIDE SEQUENCE [LARGE SCALE GENOMIC DNA]</scope>
    <source>
        <strain evidence="1 2">GY 10110</strain>
    </source>
</reference>
<accession>A0A3L7JYA9</accession>
<sequence length="93" mass="10608">MRYIESDVKFSFIIKGVETITEHNIITKIVTVETEIKSLDHEPIFHGPLRVKSNKFGIFPIPSDLSAAVSQASIQQKLAVELKRFIRPAKRFL</sequence>
<proteinExistence type="predicted"/>
<dbReference type="EMBL" id="RCVZ01000007">
    <property type="protein sequence ID" value="RLQ95234.1"/>
    <property type="molecule type" value="Genomic_DNA"/>
</dbReference>